<gene>
    <name evidence="1" type="ORF">KY290_032361</name>
</gene>
<dbReference type="PANTHER" id="PTHR36264">
    <property type="entry name" value="SET DOMAIN-CONTAINING PROTEIN"/>
    <property type="match status" value="1"/>
</dbReference>
<dbReference type="Proteomes" id="UP000826656">
    <property type="component" value="Unassembled WGS sequence"/>
</dbReference>
<protein>
    <submittedName>
        <fullName evidence="1">Uncharacterized protein</fullName>
    </submittedName>
</protein>
<accession>A0ABQ7UD30</accession>
<organism evidence="1 2">
    <name type="scientific">Solanum tuberosum</name>
    <name type="common">Potato</name>
    <dbReference type="NCBI Taxonomy" id="4113"/>
    <lineage>
        <taxon>Eukaryota</taxon>
        <taxon>Viridiplantae</taxon>
        <taxon>Streptophyta</taxon>
        <taxon>Embryophyta</taxon>
        <taxon>Tracheophyta</taxon>
        <taxon>Spermatophyta</taxon>
        <taxon>Magnoliopsida</taxon>
        <taxon>eudicotyledons</taxon>
        <taxon>Gunneridae</taxon>
        <taxon>Pentapetalae</taxon>
        <taxon>asterids</taxon>
        <taxon>lamiids</taxon>
        <taxon>Solanales</taxon>
        <taxon>Solanaceae</taxon>
        <taxon>Solanoideae</taxon>
        <taxon>Solaneae</taxon>
        <taxon>Solanum</taxon>
    </lineage>
</organism>
<proteinExistence type="predicted"/>
<name>A0ABQ7UD30_SOLTU</name>
<evidence type="ECO:0000313" key="2">
    <source>
        <dbReference type="Proteomes" id="UP000826656"/>
    </source>
</evidence>
<dbReference type="PANTHER" id="PTHR36264:SF3">
    <property type="entry name" value="TF-B3 DOMAIN-CONTAINING PROTEIN"/>
    <property type="match status" value="1"/>
</dbReference>
<dbReference type="EMBL" id="JAIVGD010000023">
    <property type="protein sequence ID" value="KAH0744368.1"/>
    <property type="molecule type" value="Genomic_DNA"/>
</dbReference>
<sequence length="83" mass="9699">MFEYILRYWTLDMAKILVSGCGVRVQLWDVTTDNAPKKYEGESVYLWKLYNDALSCIELFNDSRFGVGDEIGLFWDPRSSNFT</sequence>
<keyword evidence="2" id="KW-1185">Reference proteome</keyword>
<comment type="caution">
    <text evidence="1">The sequence shown here is derived from an EMBL/GenBank/DDBJ whole genome shotgun (WGS) entry which is preliminary data.</text>
</comment>
<evidence type="ECO:0000313" key="1">
    <source>
        <dbReference type="EMBL" id="KAH0744368.1"/>
    </source>
</evidence>
<reference evidence="1 2" key="1">
    <citation type="journal article" date="2021" name="bioRxiv">
        <title>Chromosome-scale and haplotype-resolved genome assembly of a tetraploid potato cultivar.</title>
        <authorList>
            <person name="Sun H."/>
            <person name="Jiao W.-B."/>
            <person name="Krause K."/>
            <person name="Campoy J.A."/>
            <person name="Goel M."/>
            <person name="Folz-Donahue K."/>
            <person name="Kukat C."/>
            <person name="Huettel B."/>
            <person name="Schneeberger K."/>
        </authorList>
    </citation>
    <scope>NUCLEOTIDE SEQUENCE [LARGE SCALE GENOMIC DNA]</scope>
    <source>
        <strain evidence="1">SolTubOtavaFocal</strain>
        <tissue evidence="1">Leaves</tissue>
    </source>
</reference>